<evidence type="ECO:0000256" key="7">
    <source>
        <dbReference type="SAM" id="MobiDB-lite"/>
    </source>
</evidence>
<dbReference type="GO" id="GO:0000398">
    <property type="term" value="P:mRNA splicing, via spliceosome"/>
    <property type="evidence" value="ECO:0007669"/>
    <property type="project" value="UniProtKB-ARBA"/>
</dbReference>
<evidence type="ECO:0000256" key="4">
    <source>
        <dbReference type="ARBA" id="ARBA00022884"/>
    </source>
</evidence>
<evidence type="ECO:0000313" key="9">
    <source>
        <dbReference type="EMBL" id="ANB13985.1"/>
    </source>
</evidence>
<evidence type="ECO:0000313" key="10">
    <source>
        <dbReference type="Proteomes" id="UP000189580"/>
    </source>
</evidence>
<evidence type="ECO:0000256" key="2">
    <source>
        <dbReference type="ARBA" id="ARBA00022664"/>
    </source>
</evidence>
<evidence type="ECO:0000256" key="1">
    <source>
        <dbReference type="ARBA" id="ARBA00007747"/>
    </source>
</evidence>
<dbReference type="EMBL" id="CP014502">
    <property type="protein sequence ID" value="ANB13985.1"/>
    <property type="molecule type" value="Genomic_DNA"/>
</dbReference>
<sequence length="137" mass="15722">MDRKLADWDDDEPKAISKRWEKVIVLKNAFTLDELQDASTAFDIKQDIMEGCEDIGPVTSVTLYDLEPEGIATVKFQEKDDAVTCIEVMNGRYFGGKQLEAFPYDGKIKYRKSKKDGEDDKEQERLDKFGSWLNKGE</sequence>
<keyword evidence="2" id="KW-0507">mRNA processing</keyword>
<protein>
    <submittedName>
        <fullName evidence="9">Cus2p</fullName>
    </submittedName>
</protein>
<dbReference type="GO" id="GO:0005684">
    <property type="term" value="C:U2-type spliceosomal complex"/>
    <property type="evidence" value="ECO:0007669"/>
    <property type="project" value="TreeGrafter"/>
</dbReference>
<gene>
    <name evidence="9" type="primary">CUS2</name>
    <name evidence="9" type="ORF">AWJ20_4938</name>
</gene>
<reference evidence="9 10" key="1">
    <citation type="submission" date="2016-02" db="EMBL/GenBank/DDBJ databases">
        <title>Complete genome sequence and transcriptome regulation of the pentose utilising yeast Sugiyamaella lignohabitans.</title>
        <authorList>
            <person name="Bellasio M."/>
            <person name="Peymann A."/>
            <person name="Valli M."/>
            <person name="Sipitzky M."/>
            <person name="Graf A."/>
            <person name="Sauer M."/>
            <person name="Marx H."/>
            <person name="Mattanovich D."/>
        </authorList>
    </citation>
    <scope>NUCLEOTIDE SEQUENCE [LARGE SCALE GENOMIC DNA]</scope>
    <source>
        <strain evidence="9 10">CBS 10342</strain>
    </source>
</reference>
<dbReference type="GO" id="GO:0003723">
    <property type="term" value="F:RNA binding"/>
    <property type="evidence" value="ECO:0007669"/>
    <property type="project" value="UniProtKB-UniRule"/>
</dbReference>
<dbReference type="Pfam" id="PF00076">
    <property type="entry name" value="RRM_1"/>
    <property type="match status" value="1"/>
</dbReference>
<keyword evidence="10" id="KW-1185">Reference proteome</keyword>
<evidence type="ECO:0000256" key="3">
    <source>
        <dbReference type="ARBA" id="ARBA00022737"/>
    </source>
</evidence>
<dbReference type="PANTHER" id="PTHR15608">
    <property type="entry name" value="SPLICING FACTOR U2AF-ASSOCIATED PROTEIN 2"/>
    <property type="match status" value="1"/>
</dbReference>
<feature type="compositionally biased region" description="Basic and acidic residues" evidence="7">
    <location>
        <begin position="115"/>
        <end position="128"/>
    </location>
</feature>
<dbReference type="CDD" id="cd12285">
    <property type="entry name" value="RRM3_RBM39_like"/>
    <property type="match status" value="1"/>
</dbReference>
<keyword evidence="4 6" id="KW-0694">RNA-binding</keyword>
<dbReference type="Proteomes" id="UP000189580">
    <property type="component" value="Chromosome d"/>
</dbReference>
<dbReference type="InterPro" id="IPR012677">
    <property type="entry name" value="Nucleotide-bd_a/b_plait_sf"/>
</dbReference>
<dbReference type="AlphaFoldDB" id="A0A167EER8"/>
<dbReference type="SUPFAM" id="SSF54928">
    <property type="entry name" value="RNA-binding domain, RBD"/>
    <property type="match status" value="1"/>
</dbReference>
<dbReference type="Gene3D" id="3.30.70.330">
    <property type="match status" value="1"/>
</dbReference>
<dbReference type="KEGG" id="slb:AWJ20_4938"/>
<dbReference type="InterPro" id="IPR035979">
    <property type="entry name" value="RBD_domain_sf"/>
</dbReference>
<evidence type="ECO:0000256" key="5">
    <source>
        <dbReference type="ARBA" id="ARBA00023187"/>
    </source>
</evidence>
<dbReference type="FunFam" id="3.30.70.330:FF:000105">
    <property type="entry name" value="HIV Tat-specific factor 1 homolog"/>
    <property type="match status" value="1"/>
</dbReference>
<organism evidence="9 10">
    <name type="scientific">Sugiyamaella lignohabitans</name>
    <dbReference type="NCBI Taxonomy" id="796027"/>
    <lineage>
        <taxon>Eukaryota</taxon>
        <taxon>Fungi</taxon>
        <taxon>Dikarya</taxon>
        <taxon>Ascomycota</taxon>
        <taxon>Saccharomycotina</taxon>
        <taxon>Dipodascomycetes</taxon>
        <taxon>Dipodascales</taxon>
        <taxon>Trichomonascaceae</taxon>
        <taxon>Sugiyamaella</taxon>
    </lineage>
</organism>
<evidence type="ECO:0000259" key="8">
    <source>
        <dbReference type="PROSITE" id="PS50102"/>
    </source>
</evidence>
<evidence type="ECO:0000256" key="6">
    <source>
        <dbReference type="PROSITE-ProRule" id="PRU00176"/>
    </source>
</evidence>
<name>A0A167EER8_9ASCO</name>
<dbReference type="OrthoDB" id="10258585at2759"/>
<keyword evidence="5" id="KW-0508">mRNA splicing</keyword>
<dbReference type="InterPro" id="IPR034393">
    <property type="entry name" value="TatSF1-like"/>
</dbReference>
<accession>A0A167EER8</accession>
<dbReference type="RefSeq" id="XP_018736462.1">
    <property type="nucleotide sequence ID" value="XM_018882044.1"/>
</dbReference>
<dbReference type="PROSITE" id="PS50102">
    <property type="entry name" value="RRM"/>
    <property type="match status" value="1"/>
</dbReference>
<keyword evidence="3" id="KW-0677">Repeat</keyword>
<dbReference type="InterPro" id="IPR000504">
    <property type="entry name" value="RRM_dom"/>
</dbReference>
<proteinExistence type="inferred from homology"/>
<feature type="region of interest" description="Disordered" evidence="7">
    <location>
        <begin position="113"/>
        <end position="137"/>
    </location>
</feature>
<dbReference type="GO" id="GO:0005686">
    <property type="term" value="C:U2 snRNP"/>
    <property type="evidence" value="ECO:0007669"/>
    <property type="project" value="TreeGrafter"/>
</dbReference>
<dbReference type="PANTHER" id="PTHR15608:SF0">
    <property type="entry name" value="HIV TAT-SPECIFIC FACTOR 1"/>
    <property type="match status" value="1"/>
</dbReference>
<feature type="domain" description="RRM" evidence="8">
    <location>
        <begin position="28"/>
        <end position="100"/>
    </location>
</feature>
<comment type="similarity">
    <text evidence="1">Belongs to the HTATSF1 family.</text>
</comment>
<dbReference type="GeneID" id="30037124"/>